<sequence>MFPSGANMFLEDMRIKDLQPQTQTQTQTIYLRAMHDFTRFARPALGSATPQELRKVQLAMKERGVAPEPASVEGDLHCPAV</sequence>
<evidence type="ECO:0008006" key="3">
    <source>
        <dbReference type="Google" id="ProtNLM"/>
    </source>
</evidence>
<gene>
    <name evidence="1" type="ORF">PhaeoP36_01935</name>
</gene>
<accession>A0ABM6PEA7</accession>
<evidence type="ECO:0000313" key="1">
    <source>
        <dbReference type="EMBL" id="ATG36070.1"/>
    </source>
</evidence>
<proteinExistence type="predicted"/>
<evidence type="ECO:0000313" key="2">
    <source>
        <dbReference type="Proteomes" id="UP000218891"/>
    </source>
</evidence>
<protein>
    <recommendedName>
        <fullName evidence="3">Integrase SAM-like N-terminal domain-containing protein</fullName>
    </recommendedName>
</protein>
<reference evidence="1 2" key="2">
    <citation type="journal article" date="2017" name="Genome Biol. Evol.">
        <title>Trajectories and Drivers of Genome Evolution in Surface-Associated Marine Phaeobacter.</title>
        <authorList>
            <person name="Freese H.M."/>
            <person name="Sikorski J."/>
            <person name="Bunk B."/>
            <person name="Scheuner C."/>
            <person name="Meier-Kolthoff J.P."/>
            <person name="Sproer C."/>
            <person name="Gram L."/>
            <person name="Overmann J."/>
        </authorList>
    </citation>
    <scope>NUCLEOTIDE SEQUENCE [LARGE SCALE GENOMIC DNA]</scope>
    <source>
        <strain evidence="1 2">P36</strain>
    </source>
</reference>
<name>A0ABM6PEA7_9RHOB</name>
<dbReference type="EMBL" id="CP010643">
    <property type="protein sequence ID" value="ATG36070.1"/>
    <property type="molecule type" value="Genomic_DNA"/>
</dbReference>
<dbReference type="Proteomes" id="UP000218891">
    <property type="component" value="Chromosome"/>
</dbReference>
<reference evidence="1 2" key="3">
    <citation type="journal article" date="2017" name="Int. J. Syst. Evol. Microbiol.">
        <title>Adaptation of Surface-Associated Bacteria to the Open Ocean: A Genomically Distinct Subpopulation of Phaeobacter gallaeciensis Colonizes Pacific Mesozooplankton.</title>
        <authorList>
            <person name="Freese H.M."/>
            <person name="Methner A."/>
            <person name="Overmann J."/>
        </authorList>
    </citation>
    <scope>NUCLEOTIDE SEQUENCE [LARGE SCALE GENOMIC DNA]</scope>
    <source>
        <strain evidence="1 2">P36</strain>
    </source>
</reference>
<reference evidence="1 2" key="1">
    <citation type="journal article" date="2017" name="Front. Microbiol.">
        <title>Phaeobacter piscinae sp. nov., a species of the Roseobacter group and potential aquaculture probiont.</title>
        <authorList>
            <person name="Sonnenschein E.C."/>
            <person name="Phippen C.B.W."/>
            <person name="Nielsen K.F."/>
            <person name="Mateiu R.V."/>
            <person name="Melchiorsen J."/>
            <person name="Gram L."/>
            <person name="Overmann J."/>
            <person name="Freese H.M."/>
        </authorList>
    </citation>
    <scope>NUCLEOTIDE SEQUENCE [LARGE SCALE GENOMIC DNA]</scope>
    <source>
        <strain evidence="1 2">P36</strain>
    </source>
</reference>
<organism evidence="1 2">
    <name type="scientific">Phaeobacter piscinae</name>
    <dbReference type="NCBI Taxonomy" id="1580596"/>
    <lineage>
        <taxon>Bacteria</taxon>
        <taxon>Pseudomonadati</taxon>
        <taxon>Pseudomonadota</taxon>
        <taxon>Alphaproteobacteria</taxon>
        <taxon>Rhodobacterales</taxon>
        <taxon>Roseobacteraceae</taxon>
        <taxon>Phaeobacter</taxon>
    </lineage>
</organism>
<reference evidence="1 2" key="4">
    <citation type="journal article" date="2018" name="Environ. Microbiol. Rep.">
        <title>Phylogenetic distribution of roseobacticides in the Roseobacter group and their effect on microalgae.</title>
        <authorList>
            <person name="Sonnenschein E.C."/>
            <person name="Phippen C.B."/>
            <person name="Bentzon-Tilia M."/>
            <person name="Rasmussen S.A."/>
            <person name="Nielsen K.F."/>
            <person name="Gram L."/>
        </authorList>
    </citation>
    <scope>NUCLEOTIDE SEQUENCE [LARGE SCALE GENOMIC DNA]</scope>
    <source>
        <strain evidence="1 2">P36</strain>
    </source>
</reference>
<keyword evidence="2" id="KW-1185">Reference proteome</keyword>